<dbReference type="EMBL" id="CALOZG010000087">
    <property type="protein sequence ID" value="CAH4038751.1"/>
    <property type="molecule type" value="Genomic_DNA"/>
</dbReference>
<reference evidence="1" key="1">
    <citation type="submission" date="2022-05" db="EMBL/GenBank/DDBJ databases">
        <authorList>
            <person name="Okamura Y."/>
        </authorList>
    </citation>
    <scope>NUCLEOTIDE SEQUENCE</scope>
</reference>
<dbReference type="Gene3D" id="2.30.30.40">
    <property type="entry name" value="SH3 Domains"/>
    <property type="match status" value="1"/>
</dbReference>
<keyword evidence="2" id="KW-1185">Reference proteome</keyword>
<dbReference type="InterPro" id="IPR050716">
    <property type="entry name" value="MAGUK"/>
</dbReference>
<evidence type="ECO:0000313" key="1">
    <source>
        <dbReference type="EMBL" id="CAH4038751.1"/>
    </source>
</evidence>
<dbReference type="InterPro" id="IPR036028">
    <property type="entry name" value="SH3-like_dom_sf"/>
</dbReference>
<comment type="caution">
    <text evidence="1">The sequence shown here is derived from an EMBL/GenBank/DDBJ whole genome shotgun (WGS) entry which is preliminary data.</text>
</comment>
<proteinExistence type="predicted"/>
<evidence type="ECO:0008006" key="3">
    <source>
        <dbReference type="Google" id="ProtNLM"/>
    </source>
</evidence>
<sequence>MCKKAGLNFEKGDILQFVSQDDAYRWQARRENDKVMRAGLIPSRALQEGRIIHERQSDPQSTDGKPALCSPINGNTDCSPNTTCSPTPNATALLPC</sequence>
<dbReference type="SUPFAM" id="SSF50044">
    <property type="entry name" value="SH3-domain"/>
    <property type="match status" value="1"/>
</dbReference>
<dbReference type="AlphaFoldDB" id="A0A9P0TVS1"/>
<evidence type="ECO:0000313" key="2">
    <source>
        <dbReference type="Proteomes" id="UP001152562"/>
    </source>
</evidence>
<name>A0A9P0TVS1_PIEBR</name>
<gene>
    <name evidence="1" type="ORF">PIBRA_LOCUS14254</name>
</gene>
<dbReference type="Proteomes" id="UP001152562">
    <property type="component" value="Unassembled WGS sequence"/>
</dbReference>
<organism evidence="1 2">
    <name type="scientific">Pieris brassicae</name>
    <name type="common">White butterfly</name>
    <name type="synonym">Large white butterfly</name>
    <dbReference type="NCBI Taxonomy" id="7116"/>
    <lineage>
        <taxon>Eukaryota</taxon>
        <taxon>Metazoa</taxon>
        <taxon>Ecdysozoa</taxon>
        <taxon>Arthropoda</taxon>
        <taxon>Hexapoda</taxon>
        <taxon>Insecta</taxon>
        <taxon>Pterygota</taxon>
        <taxon>Neoptera</taxon>
        <taxon>Endopterygota</taxon>
        <taxon>Lepidoptera</taxon>
        <taxon>Glossata</taxon>
        <taxon>Ditrysia</taxon>
        <taxon>Papilionoidea</taxon>
        <taxon>Pieridae</taxon>
        <taxon>Pierinae</taxon>
        <taxon>Pieris</taxon>
    </lineage>
</organism>
<accession>A0A9P0TVS1</accession>
<protein>
    <recommendedName>
        <fullName evidence="3">SH3 domain-containing protein</fullName>
    </recommendedName>
</protein>
<dbReference type="PANTHER" id="PTHR23122">
    <property type="entry name" value="MEMBRANE-ASSOCIATED GUANYLATE KINASE MAGUK"/>
    <property type="match status" value="1"/>
</dbReference>